<dbReference type="Gene3D" id="1.20.144.10">
    <property type="entry name" value="Phosphatidic acid phosphatase type 2/haloperoxidase"/>
    <property type="match status" value="1"/>
</dbReference>
<dbReference type="Pfam" id="PF01569">
    <property type="entry name" value="PAP2"/>
    <property type="match status" value="1"/>
</dbReference>
<dbReference type="EC" id="3.6.1.27" evidence="1"/>
<evidence type="ECO:0000256" key="2">
    <source>
        <dbReference type="ARBA" id="ARBA00032707"/>
    </source>
</evidence>
<gene>
    <name evidence="6" type="ORF">M9B40_03385</name>
</gene>
<dbReference type="AlphaFoldDB" id="A0A9Q8TXK9"/>
<organism evidence="6 7">
    <name type="scientific">SAR86 cluster bacterium</name>
    <dbReference type="NCBI Taxonomy" id="2030880"/>
    <lineage>
        <taxon>Bacteria</taxon>
        <taxon>Pseudomonadati</taxon>
        <taxon>Pseudomonadota</taxon>
        <taxon>Gammaproteobacteria</taxon>
        <taxon>SAR86 cluster</taxon>
    </lineage>
</organism>
<feature type="transmembrane region" description="Helical" evidence="4">
    <location>
        <begin position="43"/>
        <end position="68"/>
    </location>
</feature>
<evidence type="ECO:0000256" key="4">
    <source>
        <dbReference type="SAM" id="Phobius"/>
    </source>
</evidence>
<feature type="transmembrane region" description="Helical" evidence="4">
    <location>
        <begin position="154"/>
        <end position="175"/>
    </location>
</feature>
<dbReference type="Proteomes" id="UP001056381">
    <property type="component" value="Chromosome"/>
</dbReference>
<comment type="catalytic activity">
    <reaction evidence="3">
        <text>di-trans,octa-cis-undecaprenyl diphosphate + H2O = di-trans,octa-cis-undecaprenyl phosphate + phosphate + H(+)</text>
        <dbReference type="Rhea" id="RHEA:28094"/>
        <dbReference type="ChEBI" id="CHEBI:15377"/>
        <dbReference type="ChEBI" id="CHEBI:15378"/>
        <dbReference type="ChEBI" id="CHEBI:43474"/>
        <dbReference type="ChEBI" id="CHEBI:58405"/>
        <dbReference type="ChEBI" id="CHEBI:60392"/>
        <dbReference type="EC" id="3.6.1.27"/>
    </reaction>
</comment>
<proteinExistence type="predicted"/>
<evidence type="ECO:0000259" key="5">
    <source>
        <dbReference type="SMART" id="SM00014"/>
    </source>
</evidence>
<dbReference type="InterPro" id="IPR000326">
    <property type="entry name" value="PAP2/HPO"/>
</dbReference>
<dbReference type="PANTHER" id="PTHR14969:SF13">
    <property type="entry name" value="AT30094P"/>
    <property type="match status" value="1"/>
</dbReference>
<feature type="transmembrane region" description="Helical" evidence="4">
    <location>
        <begin position="181"/>
        <end position="200"/>
    </location>
</feature>
<protein>
    <recommendedName>
        <fullName evidence="1">undecaprenyl-diphosphate phosphatase</fullName>
        <ecNumber evidence="1">3.6.1.27</ecNumber>
    </recommendedName>
    <alternativeName>
        <fullName evidence="2">Undecaprenyl pyrophosphate phosphatase</fullName>
    </alternativeName>
</protein>
<evidence type="ECO:0000313" key="7">
    <source>
        <dbReference type="Proteomes" id="UP001056381"/>
    </source>
</evidence>
<dbReference type="PANTHER" id="PTHR14969">
    <property type="entry name" value="SPHINGOSINE-1-PHOSPHATE PHOSPHOHYDROLASE"/>
    <property type="match status" value="1"/>
</dbReference>
<feature type="domain" description="Phosphatidic acid phosphatase type 2/haloperoxidase" evidence="5">
    <location>
        <begin position="76"/>
        <end position="196"/>
    </location>
</feature>
<keyword evidence="7" id="KW-1185">Reference proteome</keyword>
<sequence length="234" mass="26361">MSKLHTFIAGILIFCVSLALKLFTDLESKIVIFFNQFFFDSTFFSLLTEMGNGFFATAILVPCLSLLSSKLKINYVPVQLMIIPALCIGLDVQFLKYIFSFERPASILTDEIIFLEPIFIAGSFPSGHAATILSVILIWLSFALKDLKTKEQKTIFSFFIFIALSVALTRVIIGAHWFSDILGSLALVLMAIAIFNINFVKAFVENSIFLKYFSFMLIGLSWIGILFFDISDYL</sequence>
<dbReference type="SMART" id="SM00014">
    <property type="entry name" value="acidPPc"/>
    <property type="match status" value="1"/>
</dbReference>
<keyword evidence="4" id="KW-0812">Transmembrane</keyword>
<evidence type="ECO:0000313" key="6">
    <source>
        <dbReference type="EMBL" id="URQ62783.1"/>
    </source>
</evidence>
<reference evidence="6" key="1">
    <citation type="submission" date="2022-05" db="EMBL/GenBank/DDBJ databases">
        <title>Single-amplified genomics reveal most streamlined microbe among free-living bacteria.</title>
        <authorList>
            <person name="Roda-Garcia J."/>
            <person name="Haro-Moreno J.M."/>
            <person name="Rodriguez-Valera F."/>
            <person name="Almagro-Moreno S."/>
            <person name="Lopez-Perez M."/>
        </authorList>
    </citation>
    <scope>NUCLEOTIDE SEQUENCE</scope>
    <source>
        <strain evidence="6">TMED112-D2-2</strain>
    </source>
</reference>
<evidence type="ECO:0000256" key="3">
    <source>
        <dbReference type="ARBA" id="ARBA00047594"/>
    </source>
</evidence>
<dbReference type="EMBL" id="CP097966">
    <property type="protein sequence ID" value="URQ62783.1"/>
    <property type="molecule type" value="Genomic_DNA"/>
</dbReference>
<accession>A0A9Q8TXK9</accession>
<feature type="transmembrane region" description="Helical" evidence="4">
    <location>
        <begin position="212"/>
        <end position="230"/>
    </location>
</feature>
<keyword evidence="4" id="KW-0472">Membrane</keyword>
<name>A0A9Q8TXK9_9GAMM</name>
<feature type="transmembrane region" description="Helical" evidence="4">
    <location>
        <begin position="80"/>
        <end position="99"/>
    </location>
</feature>
<dbReference type="CDD" id="cd01610">
    <property type="entry name" value="PAP2_like"/>
    <property type="match status" value="1"/>
</dbReference>
<evidence type="ECO:0000256" key="1">
    <source>
        <dbReference type="ARBA" id="ARBA00012374"/>
    </source>
</evidence>
<dbReference type="GO" id="GO:0050380">
    <property type="term" value="F:undecaprenyl-diphosphatase activity"/>
    <property type="evidence" value="ECO:0007669"/>
    <property type="project" value="UniProtKB-EC"/>
</dbReference>
<dbReference type="SUPFAM" id="SSF48317">
    <property type="entry name" value="Acid phosphatase/Vanadium-dependent haloperoxidase"/>
    <property type="match status" value="1"/>
</dbReference>
<feature type="transmembrane region" description="Helical" evidence="4">
    <location>
        <begin position="119"/>
        <end position="142"/>
    </location>
</feature>
<keyword evidence="4" id="KW-1133">Transmembrane helix</keyword>
<dbReference type="InterPro" id="IPR036938">
    <property type="entry name" value="PAP2/HPO_sf"/>
</dbReference>